<dbReference type="PANTHER" id="PTHR33732:SF3">
    <property type="entry name" value="OS07G0671800 PROTEIN"/>
    <property type="match status" value="1"/>
</dbReference>
<evidence type="ECO:0000313" key="3">
    <source>
        <dbReference type="Proteomes" id="UP000326396"/>
    </source>
</evidence>
<dbReference type="AlphaFoldDB" id="A0A5N6LDZ3"/>
<evidence type="ECO:0000313" key="2">
    <source>
        <dbReference type="EMBL" id="KAD0747959.1"/>
    </source>
</evidence>
<accession>A0A5N6LDZ3</accession>
<comment type="caution">
    <text evidence="2">The sequence shown here is derived from an EMBL/GenBank/DDBJ whole genome shotgun (WGS) entry which is preliminary data.</text>
</comment>
<dbReference type="EMBL" id="SZYD01001428">
    <property type="protein sequence ID" value="KAD0747959.1"/>
    <property type="molecule type" value="Genomic_DNA"/>
</dbReference>
<protein>
    <submittedName>
        <fullName evidence="2">Uncharacterized protein</fullName>
    </submittedName>
</protein>
<dbReference type="OrthoDB" id="1901372at2759"/>
<dbReference type="Proteomes" id="UP000326396">
    <property type="component" value="Unassembled WGS sequence"/>
</dbReference>
<keyword evidence="3" id="KW-1185">Reference proteome</keyword>
<reference evidence="2 3" key="1">
    <citation type="submission" date="2019-05" db="EMBL/GenBank/DDBJ databases">
        <title>Mikania micrantha, genome provides insights into the molecular mechanism of rapid growth.</title>
        <authorList>
            <person name="Liu B."/>
        </authorList>
    </citation>
    <scope>NUCLEOTIDE SEQUENCE [LARGE SCALE GENOMIC DNA]</scope>
    <source>
        <strain evidence="2">NLD-2019</strain>
        <tissue evidence="2">Leaf</tissue>
    </source>
</reference>
<comment type="similarity">
    <text evidence="1">Belongs to the REF/SRPP family.</text>
</comment>
<dbReference type="InterPro" id="IPR008802">
    <property type="entry name" value="REF"/>
</dbReference>
<sequence>MDSNEQNTTDVKQLWLLKKIVVRFLALLSIVSDFANENSFDYKLNDLAELIVVFVDDKFDKYAPSLAKKLVAKSQSLIYETKPLVKILVTTTQTLIIPPISTTIFLLQATKYFIQHITPNTKSAPLDDETTPLQKGLTTTPSVLQSSPLAATTQTLLQNSLDMTKSLGTNTILEKSPDLANQVQDATKSLVGGIPLVGNVAQSLVTNTTDVANQIVNTPSSLVNNNPITEVVSLASLETTKSVASEGSDSASQSKGKTKSLFGGIPLMGNVAESLVNTTNSLVNENPILEGVKSATQSSLDTTKSLAPDTILPKDPDLANQAQNITKSLTGGIPLMGNIADSLVTNPTDLASQIANTTNTLVNENPLLEAVSSVAQTSLDTTNNTILQKGLDIVNQSQDITNSLVGDMPLVGSIAESLVTNPTDLASQIANTTNSLINKNPLLDAVNSAAQNIGKKPQDTGTKAALQSAYTALKLAGIPVVAQLWYEIINENPSLGKVSEYILPAVESAT</sequence>
<gene>
    <name evidence="2" type="ORF">E3N88_43771</name>
</gene>
<organism evidence="2 3">
    <name type="scientific">Mikania micrantha</name>
    <name type="common">bitter vine</name>
    <dbReference type="NCBI Taxonomy" id="192012"/>
    <lineage>
        <taxon>Eukaryota</taxon>
        <taxon>Viridiplantae</taxon>
        <taxon>Streptophyta</taxon>
        <taxon>Embryophyta</taxon>
        <taxon>Tracheophyta</taxon>
        <taxon>Spermatophyta</taxon>
        <taxon>Magnoliopsida</taxon>
        <taxon>eudicotyledons</taxon>
        <taxon>Gunneridae</taxon>
        <taxon>Pentapetalae</taxon>
        <taxon>asterids</taxon>
        <taxon>campanulids</taxon>
        <taxon>Asterales</taxon>
        <taxon>Asteraceae</taxon>
        <taxon>Asteroideae</taxon>
        <taxon>Heliantheae alliance</taxon>
        <taxon>Eupatorieae</taxon>
        <taxon>Mikania</taxon>
    </lineage>
</organism>
<dbReference type="PANTHER" id="PTHR33732">
    <property type="entry name" value="REF/SRPP-LIKE PROTEIN OS05G0151300/LOC_OS05G05940"/>
    <property type="match status" value="1"/>
</dbReference>
<proteinExistence type="inferred from homology"/>
<evidence type="ECO:0000256" key="1">
    <source>
        <dbReference type="ARBA" id="ARBA00009737"/>
    </source>
</evidence>
<name>A0A5N6LDZ3_9ASTR</name>